<evidence type="ECO:0000256" key="1">
    <source>
        <dbReference type="SAM" id="Phobius"/>
    </source>
</evidence>
<dbReference type="EMBL" id="CP003630">
    <property type="protein sequence ID" value="AFZ17498.1"/>
    <property type="molecule type" value="Genomic_DNA"/>
</dbReference>
<keyword evidence="1" id="KW-0812">Transmembrane</keyword>
<dbReference type="Proteomes" id="UP000010471">
    <property type="component" value="Chromosome"/>
</dbReference>
<evidence type="ECO:0000313" key="2">
    <source>
        <dbReference type="EMBL" id="AFZ17498.1"/>
    </source>
</evidence>
<dbReference type="AlphaFoldDB" id="K9WB85"/>
<accession>K9WB85</accession>
<sequence>MIYMDMPVIIPLLATGYLLTIYLLLTLAQRTIKNSHYVDNSLTDAYAPFVSTDQTPETDEVEGWSFQMSRVASLASEELAPPVAPSSNVQKAGTLS</sequence>
<keyword evidence="3" id="KW-1185">Reference proteome</keyword>
<organism evidence="2 3">
    <name type="scientific">Allocoleopsis franciscana PCC 7113</name>
    <dbReference type="NCBI Taxonomy" id="1173027"/>
    <lineage>
        <taxon>Bacteria</taxon>
        <taxon>Bacillati</taxon>
        <taxon>Cyanobacteriota</taxon>
        <taxon>Cyanophyceae</taxon>
        <taxon>Coleofasciculales</taxon>
        <taxon>Coleofasciculaceae</taxon>
        <taxon>Allocoleopsis</taxon>
        <taxon>Allocoleopsis franciscana</taxon>
    </lineage>
</organism>
<dbReference type="eggNOG" id="ENOG502ZV1T">
    <property type="taxonomic scope" value="Bacteria"/>
</dbReference>
<gene>
    <name evidence="2" type="ORF">Mic7113_1627</name>
</gene>
<feature type="transmembrane region" description="Helical" evidence="1">
    <location>
        <begin position="6"/>
        <end position="25"/>
    </location>
</feature>
<evidence type="ECO:0000313" key="3">
    <source>
        <dbReference type="Proteomes" id="UP000010471"/>
    </source>
</evidence>
<proteinExistence type="predicted"/>
<reference evidence="2 3" key="1">
    <citation type="submission" date="2012-06" db="EMBL/GenBank/DDBJ databases">
        <title>Finished chromosome of genome of Microcoleus sp. PCC 7113.</title>
        <authorList>
            <consortium name="US DOE Joint Genome Institute"/>
            <person name="Gugger M."/>
            <person name="Coursin T."/>
            <person name="Rippka R."/>
            <person name="Tandeau De Marsac N."/>
            <person name="Huntemann M."/>
            <person name="Wei C.-L."/>
            <person name="Han J."/>
            <person name="Detter J.C."/>
            <person name="Han C."/>
            <person name="Tapia R."/>
            <person name="Chen A."/>
            <person name="Kyrpides N."/>
            <person name="Mavromatis K."/>
            <person name="Markowitz V."/>
            <person name="Szeto E."/>
            <person name="Ivanova N."/>
            <person name="Pagani I."/>
            <person name="Pati A."/>
            <person name="Goodwin L."/>
            <person name="Nordberg H.P."/>
            <person name="Cantor M.N."/>
            <person name="Hua S.X."/>
            <person name="Woyke T."/>
            <person name="Kerfeld C.A."/>
        </authorList>
    </citation>
    <scope>NUCLEOTIDE SEQUENCE [LARGE SCALE GENOMIC DNA]</scope>
    <source>
        <strain evidence="2 3">PCC 7113</strain>
    </source>
</reference>
<dbReference type="HOGENOM" id="CLU_2356589_0_0_3"/>
<protein>
    <submittedName>
        <fullName evidence="2">Uncharacterized protein</fullName>
    </submittedName>
</protein>
<keyword evidence="1" id="KW-0472">Membrane</keyword>
<keyword evidence="1" id="KW-1133">Transmembrane helix</keyword>
<name>K9WB85_9CYAN</name>
<dbReference type="KEGG" id="mic:Mic7113_1627"/>